<dbReference type="Proteomes" id="UP001174909">
    <property type="component" value="Unassembled WGS sequence"/>
</dbReference>
<comment type="caution">
    <text evidence="1">The sequence shown here is derived from an EMBL/GenBank/DDBJ whole genome shotgun (WGS) entry which is preliminary data.</text>
</comment>
<accession>A0AA35WEE1</accession>
<name>A0AA35WEE1_GEOBA</name>
<evidence type="ECO:0000313" key="2">
    <source>
        <dbReference type="Proteomes" id="UP001174909"/>
    </source>
</evidence>
<sequence>MWYIGNLRARLQRKPYPRDAKLKSAEVKIVILIITYMCVALHSNLSANITLGHVGSHVQSLQNYFICESFG</sequence>
<proteinExistence type="predicted"/>
<organism evidence="1 2">
    <name type="scientific">Geodia barretti</name>
    <name type="common">Barrett's horny sponge</name>
    <dbReference type="NCBI Taxonomy" id="519541"/>
    <lineage>
        <taxon>Eukaryota</taxon>
        <taxon>Metazoa</taxon>
        <taxon>Porifera</taxon>
        <taxon>Demospongiae</taxon>
        <taxon>Heteroscleromorpha</taxon>
        <taxon>Tetractinellida</taxon>
        <taxon>Astrophorina</taxon>
        <taxon>Geodiidae</taxon>
        <taxon>Geodia</taxon>
    </lineage>
</organism>
<evidence type="ECO:0000313" key="1">
    <source>
        <dbReference type="EMBL" id="CAI8011470.1"/>
    </source>
</evidence>
<dbReference type="EMBL" id="CASHTH010001102">
    <property type="protein sequence ID" value="CAI8011470.1"/>
    <property type="molecule type" value="Genomic_DNA"/>
</dbReference>
<protein>
    <submittedName>
        <fullName evidence="1">Uncharacterized protein</fullName>
    </submittedName>
</protein>
<reference evidence="1" key="1">
    <citation type="submission" date="2023-03" db="EMBL/GenBank/DDBJ databases">
        <authorList>
            <person name="Steffen K."/>
            <person name="Cardenas P."/>
        </authorList>
    </citation>
    <scope>NUCLEOTIDE SEQUENCE</scope>
</reference>
<feature type="non-terminal residue" evidence="1">
    <location>
        <position position="71"/>
    </location>
</feature>
<dbReference type="AlphaFoldDB" id="A0AA35WEE1"/>
<keyword evidence="2" id="KW-1185">Reference proteome</keyword>
<gene>
    <name evidence="1" type="ORF">GBAR_LOCUS7396</name>
</gene>